<dbReference type="InterPro" id="IPR013783">
    <property type="entry name" value="Ig-like_fold"/>
</dbReference>
<dbReference type="SMART" id="SM00089">
    <property type="entry name" value="PKD"/>
    <property type="match status" value="2"/>
</dbReference>
<dbReference type="CDD" id="cd00146">
    <property type="entry name" value="PKD"/>
    <property type="match status" value="2"/>
</dbReference>
<accession>A0A6L6XTS1</accession>
<comment type="caution">
    <text evidence="4">The sequence shown here is derived from an EMBL/GenBank/DDBJ whole genome shotgun (WGS) entry which is preliminary data.</text>
</comment>
<dbReference type="EMBL" id="WSEK01000004">
    <property type="protein sequence ID" value="MVQ49866.1"/>
    <property type="molecule type" value="Genomic_DNA"/>
</dbReference>
<dbReference type="AlphaFoldDB" id="A0A6L6XTS1"/>
<dbReference type="SUPFAM" id="SSF49299">
    <property type="entry name" value="PKD domain"/>
    <property type="match status" value="2"/>
</dbReference>
<dbReference type="Pfam" id="PF00127">
    <property type="entry name" value="Copper-bind"/>
    <property type="match status" value="1"/>
</dbReference>
<dbReference type="RefSeq" id="WP_157342712.1">
    <property type="nucleotide sequence ID" value="NZ_WSEK01000004.1"/>
</dbReference>
<evidence type="ECO:0000313" key="4">
    <source>
        <dbReference type="EMBL" id="MVQ49866.1"/>
    </source>
</evidence>
<dbReference type="Pfam" id="PF18911">
    <property type="entry name" value="PKD_4"/>
    <property type="match status" value="2"/>
</dbReference>
<dbReference type="PROSITE" id="PS50093">
    <property type="entry name" value="PKD"/>
    <property type="match status" value="2"/>
</dbReference>
<evidence type="ECO:0000256" key="2">
    <source>
        <dbReference type="ARBA" id="ARBA00023008"/>
    </source>
</evidence>
<sequence>MSSHPTRRAAEVLVVLTAVVGLLTAVSVVDRTAEAAPDGGRTWVVDAVDDLYGARWVAADTGSSEVTIEAGDTVEWQFDQAVVDHDLTSQDSGSAWVPAVAEYRRPGGAPVRRTFTTPGTYDFLCSIHGTVMHGTVVVLAPDPGNTAPTGTATAQPGAGPAPLEVRFAATASDPDGDPLGYHWAFGTGAEADGAQASYTYDTPGTYTATVEVSDGRGGTTVHRVPITVTSGRVPDVTAVATPAAGGPLTVAYATEVSTTGTFTPYADGTATYPRLAGTAGLVRARGRTTAYLDATGLAPGGAHLVHVHEQACASAHGGAHFRFDETRAFGAENEIWLPFTADAAGRSGRIEVAPPLRAGAKAVSIVIHDPDNPARRIGCVDLVPDTADLSYAWDFGDGTTATGSDPDHAYAAAGSYLATVTVSRAGRPQAAASSTVRVVVGATTEAVPQTGIAGGPAGVVRARRATFRLTGGETFSCRVDGAGWRACTTPLRLAGLRDGRHRLEARAAAAGRTDPTPAVRRWSVDTTAPTVRLVDGRAPVLRFAVRDRLSGVRRADVVLRVDGRVVRATSAGGPHSLTLRRALGPGPHAVVVAATDAVGNRRAVRWRLR</sequence>
<dbReference type="InterPro" id="IPR022409">
    <property type="entry name" value="PKD/Chitinase_dom"/>
</dbReference>
<feature type="domain" description="PKD" evidence="3">
    <location>
        <begin position="176"/>
        <end position="233"/>
    </location>
</feature>
<dbReference type="GO" id="GO:0005507">
    <property type="term" value="F:copper ion binding"/>
    <property type="evidence" value="ECO:0007669"/>
    <property type="project" value="InterPro"/>
</dbReference>
<gene>
    <name evidence="4" type="ORF">GON03_11785</name>
</gene>
<keyword evidence="2" id="KW-0186">Copper</keyword>
<dbReference type="InterPro" id="IPR000601">
    <property type="entry name" value="PKD_dom"/>
</dbReference>
<dbReference type="InterPro" id="IPR000923">
    <property type="entry name" value="BlueCu_1"/>
</dbReference>
<keyword evidence="5" id="KW-1185">Reference proteome</keyword>
<dbReference type="Gene3D" id="2.60.40.420">
    <property type="entry name" value="Cupredoxins - blue copper proteins"/>
    <property type="match status" value="1"/>
</dbReference>
<dbReference type="Gene3D" id="2.60.40.10">
    <property type="entry name" value="Immunoglobulins"/>
    <property type="match status" value="2"/>
</dbReference>
<feature type="domain" description="PKD" evidence="3">
    <location>
        <begin position="388"/>
        <end position="445"/>
    </location>
</feature>
<evidence type="ECO:0000259" key="3">
    <source>
        <dbReference type="PROSITE" id="PS50093"/>
    </source>
</evidence>
<reference evidence="4 5" key="1">
    <citation type="submission" date="2019-12" db="EMBL/GenBank/DDBJ databases">
        <authorList>
            <person name="Huq M.A."/>
        </authorList>
    </citation>
    <scope>NUCLEOTIDE SEQUENCE [LARGE SCALE GENOMIC DNA]</scope>
    <source>
        <strain evidence="4 5">MAH-18</strain>
    </source>
</reference>
<dbReference type="SUPFAM" id="SSF49503">
    <property type="entry name" value="Cupredoxins"/>
    <property type="match status" value="1"/>
</dbReference>
<organism evidence="4 5">
    <name type="scientific">Nocardioides agri</name>
    <dbReference type="NCBI Taxonomy" id="2682843"/>
    <lineage>
        <taxon>Bacteria</taxon>
        <taxon>Bacillati</taxon>
        <taxon>Actinomycetota</taxon>
        <taxon>Actinomycetes</taxon>
        <taxon>Propionibacteriales</taxon>
        <taxon>Nocardioidaceae</taxon>
        <taxon>Nocardioides</taxon>
    </lineage>
</organism>
<dbReference type="GO" id="GO:0009055">
    <property type="term" value="F:electron transfer activity"/>
    <property type="evidence" value="ECO:0007669"/>
    <property type="project" value="InterPro"/>
</dbReference>
<dbReference type="GO" id="GO:0005975">
    <property type="term" value="P:carbohydrate metabolic process"/>
    <property type="evidence" value="ECO:0007669"/>
    <property type="project" value="UniProtKB-ARBA"/>
</dbReference>
<protein>
    <submittedName>
        <fullName evidence="4">PKD domain-containing protein</fullName>
    </submittedName>
</protein>
<evidence type="ECO:0000256" key="1">
    <source>
        <dbReference type="ARBA" id="ARBA00022723"/>
    </source>
</evidence>
<dbReference type="InterPro" id="IPR035986">
    <property type="entry name" value="PKD_dom_sf"/>
</dbReference>
<dbReference type="Proteomes" id="UP000473525">
    <property type="component" value="Unassembled WGS sequence"/>
</dbReference>
<proteinExistence type="predicted"/>
<evidence type="ECO:0000313" key="5">
    <source>
        <dbReference type="Proteomes" id="UP000473525"/>
    </source>
</evidence>
<keyword evidence="1" id="KW-0479">Metal-binding</keyword>
<name>A0A6L6XTS1_9ACTN</name>
<dbReference type="InterPro" id="IPR008972">
    <property type="entry name" value="Cupredoxin"/>
</dbReference>